<feature type="coiled-coil region" evidence="1">
    <location>
        <begin position="357"/>
        <end position="402"/>
    </location>
</feature>
<evidence type="ECO:0000313" key="4">
    <source>
        <dbReference type="Proteomes" id="UP000016932"/>
    </source>
</evidence>
<evidence type="ECO:0000256" key="2">
    <source>
        <dbReference type="SAM" id="MobiDB-lite"/>
    </source>
</evidence>
<feature type="compositionally biased region" description="Basic and acidic residues" evidence="2">
    <location>
        <begin position="305"/>
        <end position="321"/>
    </location>
</feature>
<dbReference type="VEuPathDB" id="FungiDB:MYCFIDRAFT_200011"/>
<keyword evidence="4" id="KW-1185">Reference proteome</keyword>
<name>M3AP76_PSEFD</name>
<evidence type="ECO:0000313" key="3">
    <source>
        <dbReference type="EMBL" id="EME78923.1"/>
    </source>
</evidence>
<dbReference type="EMBL" id="KB446563">
    <property type="protein sequence ID" value="EME78923.1"/>
    <property type="molecule type" value="Genomic_DNA"/>
</dbReference>
<gene>
    <name evidence="3" type="ORF">MYCFIDRAFT_200011</name>
</gene>
<dbReference type="KEGG" id="pfj:MYCFIDRAFT_200011"/>
<dbReference type="OrthoDB" id="10512326at2759"/>
<feature type="region of interest" description="Disordered" evidence="2">
    <location>
        <begin position="297"/>
        <end position="325"/>
    </location>
</feature>
<sequence length="449" mass="48531">MHTPTAEIGYFEIRKVVTASSMDSYHVCDITMNKGTTIVHDHADMPHLVTADGAMVIEQDKTFCSPPNVEISAGINLPKDPEKYFVNMRAMIALSGGAGTLDSRQNVNDAADSNISDDSIQVEKVSEFLEDGETLTPAASDNDAPSEASSDIKDIIDDQIPDGISAIDESIAGHQGGGTRTTKMVRNTTIRTDGDVLNYDQSINTDAESDFADMPPLMVAKMPTRSEAKEQVDLDHEVAVEDVNDLSEEDWVVLTPISSNADTESIIDGLIPDAIPTIDSGAIAGELSISNEALITPTETAADSSPKEGNKHTIDETRQAEANEGNGVSNVQALPIASTLISGQDLMDKLLQEAELIATLLKQKAELEASRDRANESIDKRIEALDEKSQGLQEKLAVARARRGEIADRNCAWMASEKGASEEIGEDDTETERKEVDLSWLPSYQWLAE</sequence>
<feature type="region of interest" description="Disordered" evidence="2">
    <location>
        <begin position="417"/>
        <end position="436"/>
    </location>
</feature>
<reference evidence="3 4" key="1">
    <citation type="journal article" date="2012" name="PLoS Pathog.">
        <title>Diverse lifestyles and strategies of plant pathogenesis encoded in the genomes of eighteen Dothideomycetes fungi.</title>
        <authorList>
            <person name="Ohm R.A."/>
            <person name="Feau N."/>
            <person name="Henrissat B."/>
            <person name="Schoch C.L."/>
            <person name="Horwitz B.A."/>
            <person name="Barry K.W."/>
            <person name="Condon B.J."/>
            <person name="Copeland A.C."/>
            <person name="Dhillon B."/>
            <person name="Glaser F."/>
            <person name="Hesse C.N."/>
            <person name="Kosti I."/>
            <person name="LaButti K."/>
            <person name="Lindquist E.A."/>
            <person name="Lucas S."/>
            <person name="Salamov A.A."/>
            <person name="Bradshaw R.E."/>
            <person name="Ciuffetti L."/>
            <person name="Hamelin R.C."/>
            <person name="Kema G.H.J."/>
            <person name="Lawrence C."/>
            <person name="Scott J.A."/>
            <person name="Spatafora J.W."/>
            <person name="Turgeon B.G."/>
            <person name="de Wit P.J.G.M."/>
            <person name="Zhong S."/>
            <person name="Goodwin S.B."/>
            <person name="Grigoriev I.V."/>
        </authorList>
    </citation>
    <scope>NUCLEOTIDE SEQUENCE [LARGE SCALE GENOMIC DNA]</scope>
    <source>
        <strain evidence="3 4">CIRAD86</strain>
    </source>
</reference>
<dbReference type="AlphaFoldDB" id="M3AP76"/>
<dbReference type="RefSeq" id="XP_007931167.1">
    <property type="nucleotide sequence ID" value="XM_007932976.1"/>
</dbReference>
<dbReference type="HOGENOM" id="CLU_609919_0_0_1"/>
<proteinExistence type="predicted"/>
<accession>M3AP76</accession>
<dbReference type="Proteomes" id="UP000016932">
    <property type="component" value="Unassembled WGS sequence"/>
</dbReference>
<organism evidence="3 4">
    <name type="scientific">Pseudocercospora fijiensis (strain CIRAD86)</name>
    <name type="common">Black leaf streak disease fungus</name>
    <name type="synonym">Mycosphaerella fijiensis</name>
    <dbReference type="NCBI Taxonomy" id="383855"/>
    <lineage>
        <taxon>Eukaryota</taxon>
        <taxon>Fungi</taxon>
        <taxon>Dikarya</taxon>
        <taxon>Ascomycota</taxon>
        <taxon>Pezizomycotina</taxon>
        <taxon>Dothideomycetes</taxon>
        <taxon>Dothideomycetidae</taxon>
        <taxon>Mycosphaerellales</taxon>
        <taxon>Mycosphaerellaceae</taxon>
        <taxon>Pseudocercospora</taxon>
    </lineage>
</organism>
<evidence type="ECO:0000256" key="1">
    <source>
        <dbReference type="SAM" id="Coils"/>
    </source>
</evidence>
<dbReference type="GeneID" id="19335841"/>
<keyword evidence="1" id="KW-0175">Coiled coil</keyword>
<protein>
    <submittedName>
        <fullName evidence="3">Uncharacterized protein</fullName>
    </submittedName>
</protein>